<dbReference type="Pfam" id="PF00775">
    <property type="entry name" value="Dioxygenase_C"/>
    <property type="match status" value="1"/>
</dbReference>
<dbReference type="EMBL" id="FRXO01000008">
    <property type="protein sequence ID" value="SHO66822.1"/>
    <property type="molecule type" value="Genomic_DNA"/>
</dbReference>
<dbReference type="PANTHER" id="PTHR33711">
    <property type="entry name" value="DIOXYGENASE, PUTATIVE (AFU_ORTHOLOGUE AFUA_2G02910)-RELATED"/>
    <property type="match status" value="1"/>
</dbReference>
<proteinExistence type="inferred from homology"/>
<name>A0A1M7ZPT6_9HYPH</name>
<dbReference type="Gene3D" id="2.60.130.10">
    <property type="entry name" value="Aromatic compound dioxygenase"/>
    <property type="match status" value="1"/>
</dbReference>
<gene>
    <name evidence="8" type="ORF">SAMN02745172_03482</name>
</gene>
<dbReference type="CDD" id="cd03461">
    <property type="entry name" value="1_2-HQD"/>
    <property type="match status" value="1"/>
</dbReference>
<evidence type="ECO:0000256" key="6">
    <source>
        <dbReference type="ARBA" id="ARBA00023004"/>
    </source>
</evidence>
<protein>
    <submittedName>
        <fullName evidence="8">Catechol 1,2-dioxygenase</fullName>
    </submittedName>
</protein>
<dbReference type="InterPro" id="IPR000627">
    <property type="entry name" value="Intradiol_dOase_C"/>
</dbReference>
<dbReference type="GO" id="GO:0018576">
    <property type="term" value="F:catechol 1,2-dioxygenase activity"/>
    <property type="evidence" value="ECO:0007669"/>
    <property type="project" value="InterPro"/>
</dbReference>
<dbReference type="PROSITE" id="PS00083">
    <property type="entry name" value="INTRADIOL_DIOXYGENAS"/>
    <property type="match status" value="1"/>
</dbReference>
<dbReference type="GO" id="GO:0008199">
    <property type="term" value="F:ferric iron binding"/>
    <property type="evidence" value="ECO:0007669"/>
    <property type="project" value="InterPro"/>
</dbReference>
<keyword evidence="3" id="KW-0479">Metal-binding</keyword>
<keyword evidence="5" id="KW-0560">Oxidoreductase</keyword>
<dbReference type="Proteomes" id="UP000186406">
    <property type="component" value="Unassembled WGS sequence"/>
</dbReference>
<dbReference type="Pfam" id="PF04444">
    <property type="entry name" value="Dioxygenase_N"/>
    <property type="match status" value="1"/>
</dbReference>
<evidence type="ECO:0000256" key="2">
    <source>
        <dbReference type="ARBA" id="ARBA00007825"/>
    </source>
</evidence>
<dbReference type="InterPro" id="IPR050770">
    <property type="entry name" value="Intradiol_RC_Dioxygenase"/>
</dbReference>
<evidence type="ECO:0000256" key="5">
    <source>
        <dbReference type="ARBA" id="ARBA00023002"/>
    </source>
</evidence>
<evidence type="ECO:0000259" key="7">
    <source>
        <dbReference type="PROSITE" id="PS00083"/>
    </source>
</evidence>
<dbReference type="RefSeq" id="WP_073631048.1">
    <property type="nucleotide sequence ID" value="NZ_FRXO01000008.1"/>
</dbReference>
<dbReference type="InterPro" id="IPR015889">
    <property type="entry name" value="Intradiol_dOase_core"/>
</dbReference>
<dbReference type="OrthoDB" id="9800887at2"/>
<keyword evidence="4 8" id="KW-0223">Dioxygenase</keyword>
<keyword evidence="6" id="KW-0408">Iron</keyword>
<dbReference type="SUPFAM" id="SSF49482">
    <property type="entry name" value="Aromatic compound dioxygenase"/>
    <property type="match status" value="1"/>
</dbReference>
<dbReference type="PANTHER" id="PTHR33711:SF7">
    <property type="entry name" value="INTRADIOL RING-CLEAVAGE DIOXYGENASES DOMAIN-CONTAINING PROTEIN-RELATED"/>
    <property type="match status" value="1"/>
</dbReference>
<dbReference type="GO" id="GO:0009712">
    <property type="term" value="P:catechol-containing compound metabolic process"/>
    <property type="evidence" value="ECO:0007669"/>
    <property type="project" value="InterPro"/>
</dbReference>
<evidence type="ECO:0000256" key="1">
    <source>
        <dbReference type="ARBA" id="ARBA00001965"/>
    </source>
</evidence>
<comment type="similarity">
    <text evidence="2">Belongs to the intradiol ring-cleavage dioxygenase family.</text>
</comment>
<dbReference type="InterPro" id="IPR007535">
    <property type="entry name" value="Catechol_dOase_N"/>
</dbReference>
<dbReference type="InterPro" id="IPR039390">
    <property type="entry name" value="1_2-HQD/HQD"/>
</dbReference>
<evidence type="ECO:0000256" key="3">
    <source>
        <dbReference type="ARBA" id="ARBA00022723"/>
    </source>
</evidence>
<accession>A0A1M7ZPT6</accession>
<evidence type="ECO:0000256" key="4">
    <source>
        <dbReference type="ARBA" id="ARBA00022964"/>
    </source>
</evidence>
<keyword evidence="9" id="KW-1185">Reference proteome</keyword>
<evidence type="ECO:0000313" key="9">
    <source>
        <dbReference type="Proteomes" id="UP000186406"/>
    </source>
</evidence>
<dbReference type="STRING" id="1123029.SAMN02745172_03482"/>
<feature type="domain" description="Intradiol ring-cleavage dioxygenases" evidence="7">
    <location>
        <begin position="146"/>
        <end position="174"/>
    </location>
</feature>
<sequence length="311" mass="34024">MPSHTAPRPASGAESTPIGYFTAANSADVVIARMEGCPDDRLKTIMSALVRHLHAAIKEVELTTEEWAAAIDFLTRTGQICSDWRQEFILLSDVLGASMLVDAINHDKGGGTTESTVLGPFHVENAPRRALGDSICLDGIGEPVLVRGRVTDEAGRPIPHALLDVWQANGDGFYDVQQQGLQPEMNLRGLFEADDEGRFWFRSIVPQYYAIPHDGPVGRLLIALGRHPYRPAHIHFIVAADGYEPVTTHIFMPGDPYLESDAVFGVKESLIATLRDLDEPAAAGAGEAPKRVVEWDFRLMRRRAAPAEPLS</sequence>
<evidence type="ECO:0000313" key="8">
    <source>
        <dbReference type="EMBL" id="SHO66822.1"/>
    </source>
</evidence>
<reference evidence="8 9" key="1">
    <citation type="submission" date="2016-12" db="EMBL/GenBank/DDBJ databases">
        <authorList>
            <person name="Song W.-J."/>
            <person name="Kurnit D.M."/>
        </authorList>
    </citation>
    <scope>NUCLEOTIDE SEQUENCE [LARGE SCALE GENOMIC DNA]</scope>
    <source>
        <strain evidence="8 9">DSM 19599</strain>
    </source>
</reference>
<comment type="cofactor">
    <cofactor evidence="1">
        <name>Fe(3+)</name>
        <dbReference type="ChEBI" id="CHEBI:29034"/>
    </cofactor>
</comment>
<dbReference type="AlphaFoldDB" id="A0A1M7ZPT6"/>
<organism evidence="8 9">
    <name type="scientific">Pseudoxanthobacter soli DSM 19599</name>
    <dbReference type="NCBI Taxonomy" id="1123029"/>
    <lineage>
        <taxon>Bacteria</taxon>
        <taxon>Pseudomonadati</taxon>
        <taxon>Pseudomonadota</taxon>
        <taxon>Alphaproteobacteria</taxon>
        <taxon>Hyphomicrobiales</taxon>
        <taxon>Segnochrobactraceae</taxon>
        <taxon>Pseudoxanthobacter</taxon>
    </lineage>
</organism>